<dbReference type="GO" id="GO:0003700">
    <property type="term" value="F:DNA-binding transcription factor activity"/>
    <property type="evidence" value="ECO:0007669"/>
    <property type="project" value="InterPro"/>
</dbReference>
<dbReference type="Gene3D" id="1.10.10.10">
    <property type="entry name" value="Winged helix-like DNA-binding domain superfamily/Winged helix DNA-binding domain"/>
    <property type="match status" value="1"/>
</dbReference>
<gene>
    <name evidence="2" type="ORF">HY30_06490</name>
</gene>
<dbReference type="InterPro" id="IPR001845">
    <property type="entry name" value="HTH_ArsR_DNA-bd_dom"/>
</dbReference>
<dbReference type="InterPro" id="IPR036388">
    <property type="entry name" value="WH-like_DNA-bd_sf"/>
</dbReference>
<organism evidence="2 3">
    <name type="scientific">Hyphomonas chukchiensis</name>
    <dbReference type="NCBI Taxonomy" id="1280947"/>
    <lineage>
        <taxon>Bacteria</taxon>
        <taxon>Pseudomonadati</taxon>
        <taxon>Pseudomonadota</taxon>
        <taxon>Alphaproteobacteria</taxon>
        <taxon>Hyphomonadales</taxon>
        <taxon>Hyphomonadaceae</taxon>
        <taxon>Hyphomonas</taxon>
    </lineage>
</organism>
<dbReference type="SMART" id="SM00418">
    <property type="entry name" value="HTH_ARSR"/>
    <property type="match status" value="1"/>
</dbReference>
<proteinExistence type="predicted"/>
<sequence>MQARATGPTIDDVFHALGDPTRRAIVERLSQRPESMSDLAAPFDMSLAAVGQHVQVLERSGLVRTEKIGRTRTCEINPLGMALARQWLEARRRLWETRFDRLADFLGENEDGAD</sequence>
<dbReference type="OrthoDB" id="9790747at2"/>
<protein>
    <recommendedName>
        <fullName evidence="1">HTH arsR-type domain-containing protein</fullName>
    </recommendedName>
</protein>
<dbReference type="PANTHER" id="PTHR38600">
    <property type="entry name" value="TRANSCRIPTIONAL REGULATORY PROTEIN"/>
    <property type="match status" value="1"/>
</dbReference>
<dbReference type="AlphaFoldDB" id="A0A062U8U1"/>
<dbReference type="InterPro" id="IPR011991">
    <property type="entry name" value="ArsR-like_HTH"/>
</dbReference>
<dbReference type="RefSeq" id="WP_034741347.1">
    <property type="nucleotide sequence ID" value="NZ_AWFG01000041.1"/>
</dbReference>
<name>A0A062U8U1_9PROT</name>
<dbReference type="InterPro" id="IPR036390">
    <property type="entry name" value="WH_DNA-bd_sf"/>
</dbReference>
<dbReference type="PROSITE" id="PS50987">
    <property type="entry name" value="HTH_ARSR_2"/>
    <property type="match status" value="1"/>
</dbReference>
<keyword evidence="3" id="KW-1185">Reference proteome</keyword>
<dbReference type="PANTHER" id="PTHR38600:SF2">
    <property type="entry name" value="SLL0088 PROTEIN"/>
    <property type="match status" value="1"/>
</dbReference>
<dbReference type="Pfam" id="PF12840">
    <property type="entry name" value="HTH_20"/>
    <property type="match status" value="1"/>
</dbReference>
<dbReference type="CDD" id="cd00090">
    <property type="entry name" value="HTH_ARSR"/>
    <property type="match status" value="1"/>
</dbReference>
<evidence type="ECO:0000259" key="1">
    <source>
        <dbReference type="PROSITE" id="PS50987"/>
    </source>
</evidence>
<dbReference type="EMBL" id="AWFG01000041">
    <property type="protein sequence ID" value="KCZ56761.1"/>
    <property type="molecule type" value="Genomic_DNA"/>
</dbReference>
<reference evidence="2 3" key="1">
    <citation type="journal article" date="2014" name="Antonie Van Leeuwenhoek">
        <title>Hyphomonas beringensis sp. nov. and Hyphomonas chukchiensis sp. nov., isolated from surface seawater of the Bering Sea and Chukchi Sea.</title>
        <authorList>
            <person name="Li C."/>
            <person name="Lai Q."/>
            <person name="Li G."/>
            <person name="Dong C."/>
            <person name="Wang J."/>
            <person name="Liao Y."/>
            <person name="Shao Z."/>
        </authorList>
    </citation>
    <scope>NUCLEOTIDE SEQUENCE [LARGE SCALE GENOMIC DNA]</scope>
    <source>
        <strain evidence="2 3">BH-BN04-4</strain>
    </source>
</reference>
<dbReference type="Proteomes" id="UP000027190">
    <property type="component" value="Unassembled WGS sequence"/>
</dbReference>
<comment type="caution">
    <text evidence="2">The sequence shown here is derived from an EMBL/GenBank/DDBJ whole genome shotgun (WGS) entry which is preliminary data.</text>
</comment>
<accession>A0A062U8U1</accession>
<dbReference type="NCBIfam" id="NF033788">
    <property type="entry name" value="HTH_metalloreg"/>
    <property type="match status" value="1"/>
</dbReference>
<evidence type="ECO:0000313" key="2">
    <source>
        <dbReference type="EMBL" id="KCZ56761.1"/>
    </source>
</evidence>
<evidence type="ECO:0000313" key="3">
    <source>
        <dbReference type="Proteomes" id="UP000027190"/>
    </source>
</evidence>
<dbReference type="SUPFAM" id="SSF46785">
    <property type="entry name" value="Winged helix' DNA-binding domain"/>
    <property type="match status" value="1"/>
</dbReference>
<feature type="domain" description="HTH arsR-type" evidence="1">
    <location>
        <begin position="2"/>
        <end position="98"/>
    </location>
</feature>
<dbReference type="PATRIC" id="fig|1280947.3.peg.2648"/>
<dbReference type="STRING" id="1280947.HY30_06490"/>
<dbReference type="eggNOG" id="COG0640">
    <property type="taxonomic scope" value="Bacteria"/>
</dbReference>
<dbReference type="PRINTS" id="PR00778">
    <property type="entry name" value="HTHARSR"/>
</dbReference>